<dbReference type="GO" id="GO:0016747">
    <property type="term" value="F:acyltransferase activity, transferring groups other than amino-acyl groups"/>
    <property type="evidence" value="ECO:0007669"/>
    <property type="project" value="InterPro"/>
</dbReference>
<evidence type="ECO:0000313" key="2">
    <source>
        <dbReference type="EMBL" id="ROR82736.1"/>
    </source>
</evidence>
<gene>
    <name evidence="2" type="ORF">EDD42_2832</name>
</gene>
<dbReference type="Proteomes" id="UP000266915">
    <property type="component" value="Unassembled WGS sequence"/>
</dbReference>
<name>A0A3N2C5G6_9MICO</name>
<protein>
    <submittedName>
        <fullName evidence="2">GNAT family acetyltransferase</fullName>
    </submittedName>
</protein>
<reference evidence="2 3" key="1">
    <citation type="submission" date="2018-11" db="EMBL/GenBank/DDBJ databases">
        <title>Sequencing the genomes of 1000 actinobacteria strains.</title>
        <authorList>
            <person name="Klenk H.-P."/>
        </authorList>
    </citation>
    <scope>NUCLEOTIDE SEQUENCE [LARGE SCALE GENOMIC DNA]</scope>
    <source>
        <strain evidence="2 3">DSM 14012</strain>
    </source>
</reference>
<sequence length="166" mass="18230">MLDDARIRRYRDTDARATRSVFRRAVRVTAAAHYTAEQLAAWVPDDPAGAVLDDWAARRAAVTTWVAELDGSVVGFTDLHVETGYLDMLFVDPDAGRRGVGSALIRQVLDEARAVGLGEVTVQASRTAQPVFERHGFVVVREQRVERRGVLIENAVMRVVLDASAG</sequence>
<dbReference type="InterPro" id="IPR000182">
    <property type="entry name" value="GNAT_dom"/>
</dbReference>
<keyword evidence="3" id="KW-1185">Reference proteome</keyword>
<dbReference type="AlphaFoldDB" id="A0A3N2C5G6"/>
<dbReference type="PANTHER" id="PTHR43451">
    <property type="entry name" value="ACETYLTRANSFERASE (GNAT) FAMILY PROTEIN"/>
    <property type="match status" value="1"/>
</dbReference>
<feature type="domain" description="N-acetyltransferase" evidence="1">
    <location>
        <begin position="5"/>
        <end position="162"/>
    </location>
</feature>
<evidence type="ECO:0000313" key="3">
    <source>
        <dbReference type="Proteomes" id="UP000266915"/>
    </source>
</evidence>
<dbReference type="Gene3D" id="3.40.630.30">
    <property type="match status" value="1"/>
</dbReference>
<dbReference type="CDD" id="cd04301">
    <property type="entry name" value="NAT_SF"/>
    <property type="match status" value="1"/>
</dbReference>
<evidence type="ECO:0000259" key="1">
    <source>
        <dbReference type="PROSITE" id="PS51186"/>
    </source>
</evidence>
<dbReference type="PROSITE" id="PS51186">
    <property type="entry name" value="GNAT"/>
    <property type="match status" value="1"/>
</dbReference>
<accession>A0A3N2C5G6</accession>
<keyword evidence="2" id="KW-0808">Transferase</keyword>
<dbReference type="InterPro" id="IPR052564">
    <property type="entry name" value="N-acetyltrans/Recomb-assoc"/>
</dbReference>
<comment type="caution">
    <text evidence="2">The sequence shown here is derived from an EMBL/GenBank/DDBJ whole genome shotgun (WGS) entry which is preliminary data.</text>
</comment>
<dbReference type="SUPFAM" id="SSF55729">
    <property type="entry name" value="Acyl-CoA N-acyltransferases (Nat)"/>
    <property type="match status" value="1"/>
</dbReference>
<dbReference type="PANTHER" id="PTHR43451:SF1">
    <property type="entry name" value="ACETYLTRANSFERASE"/>
    <property type="match status" value="1"/>
</dbReference>
<dbReference type="InterPro" id="IPR016181">
    <property type="entry name" value="Acyl_CoA_acyltransferase"/>
</dbReference>
<dbReference type="Pfam" id="PF13673">
    <property type="entry name" value="Acetyltransf_10"/>
    <property type="match status" value="1"/>
</dbReference>
<dbReference type="RefSeq" id="WP_159453414.1">
    <property type="nucleotide sequence ID" value="NZ_FXAP01000004.1"/>
</dbReference>
<dbReference type="EMBL" id="RKHL01000001">
    <property type="protein sequence ID" value="ROR82736.1"/>
    <property type="molecule type" value="Genomic_DNA"/>
</dbReference>
<proteinExistence type="predicted"/>
<organism evidence="2 3">
    <name type="scientific">Plantibacter flavus</name>
    <dbReference type="NCBI Taxonomy" id="150123"/>
    <lineage>
        <taxon>Bacteria</taxon>
        <taxon>Bacillati</taxon>
        <taxon>Actinomycetota</taxon>
        <taxon>Actinomycetes</taxon>
        <taxon>Micrococcales</taxon>
        <taxon>Microbacteriaceae</taxon>
        <taxon>Plantibacter</taxon>
    </lineage>
</organism>